<dbReference type="Proteomes" id="UP001556367">
    <property type="component" value="Unassembled WGS sequence"/>
</dbReference>
<keyword evidence="4" id="KW-1185">Reference proteome</keyword>
<reference evidence="4" key="2">
    <citation type="submission" date="2024-06" db="EMBL/GenBank/DDBJ databases">
        <title>Multi-omics analyses provide insights into the biosynthesis of the anticancer antibiotic pleurotin in Hohenbuehelia grisea.</title>
        <authorList>
            <person name="Weaver J.A."/>
            <person name="Alberti F."/>
        </authorList>
    </citation>
    <scope>NUCLEOTIDE SEQUENCE [LARGE SCALE GENOMIC DNA]</scope>
    <source>
        <strain evidence="4">T-177</strain>
    </source>
</reference>
<name>A0ABR3IP93_9AGAR</name>
<evidence type="ECO:0000313" key="4">
    <source>
        <dbReference type="Proteomes" id="UP001556367"/>
    </source>
</evidence>
<reference evidence="2" key="1">
    <citation type="journal article" date="2024" name="ACS Chem. Biol.">
        <title>Early Steps of the Biosynthesis of the Anticancer Antibiotic Pleurotin.</title>
        <authorList>
            <person name="Weaver J.A."/>
            <person name="Alkhder D."/>
            <person name="Prasongpholchai P."/>
            <person name="Tadesse M.D."/>
            <person name="de Los Santos E.L."/>
            <person name="Song L."/>
            <person name="Corre C."/>
            <person name="Alberti F."/>
        </authorList>
    </citation>
    <scope>NUCLEOTIDE SEQUENCE</scope>
    <source>
        <strain evidence="2">T-177</strain>
    </source>
</reference>
<organism evidence="2 4">
    <name type="scientific">Hohenbuehelia grisea</name>
    <dbReference type="NCBI Taxonomy" id="104357"/>
    <lineage>
        <taxon>Eukaryota</taxon>
        <taxon>Fungi</taxon>
        <taxon>Dikarya</taxon>
        <taxon>Basidiomycota</taxon>
        <taxon>Agaricomycotina</taxon>
        <taxon>Agaricomycetes</taxon>
        <taxon>Agaricomycetidae</taxon>
        <taxon>Agaricales</taxon>
        <taxon>Pleurotineae</taxon>
        <taxon>Pleurotaceae</taxon>
        <taxon>Hohenbuehelia</taxon>
    </lineage>
</organism>
<gene>
    <name evidence="3" type="ORF">HGRIS_001437</name>
    <name evidence="2" type="ORF">HGRIS_004265</name>
</gene>
<feature type="transmembrane region" description="Helical" evidence="1">
    <location>
        <begin position="75"/>
        <end position="96"/>
    </location>
</feature>
<dbReference type="EMBL" id="JASNQZ010000019">
    <property type="protein sequence ID" value="KAL0945112.1"/>
    <property type="molecule type" value="Genomic_DNA"/>
</dbReference>
<accession>A0ABR3IP93</accession>
<comment type="caution">
    <text evidence="2">The sequence shown here is derived from an EMBL/GenBank/DDBJ whole genome shotgun (WGS) entry which is preliminary data.</text>
</comment>
<protein>
    <submittedName>
        <fullName evidence="2">Uncharacterized protein</fullName>
    </submittedName>
</protein>
<sequence length="118" mass="12664">MGRRKVGLRMRMQGTEMELRICRMGGGACRCLCWAADVRAIDGVLPVVATAPETTNLAPSLTQTLDAAGLSGSGAPAGAVVVVVFISLSLDFRHIVVQAKARRRVSTINNYKYTVVWS</sequence>
<dbReference type="EMBL" id="JASNQZ010000005">
    <property type="protein sequence ID" value="KAL0957656.1"/>
    <property type="molecule type" value="Genomic_DNA"/>
</dbReference>
<evidence type="ECO:0000313" key="3">
    <source>
        <dbReference type="EMBL" id="KAL0957656.1"/>
    </source>
</evidence>
<evidence type="ECO:0000313" key="2">
    <source>
        <dbReference type="EMBL" id="KAL0945112.1"/>
    </source>
</evidence>
<keyword evidence="1" id="KW-1133">Transmembrane helix</keyword>
<keyword evidence="1" id="KW-0812">Transmembrane</keyword>
<keyword evidence="1" id="KW-0472">Membrane</keyword>
<evidence type="ECO:0000256" key="1">
    <source>
        <dbReference type="SAM" id="Phobius"/>
    </source>
</evidence>
<proteinExistence type="predicted"/>